<accession>A0A371JXQ6</accession>
<evidence type="ECO:0000256" key="1">
    <source>
        <dbReference type="SAM" id="Phobius"/>
    </source>
</evidence>
<name>A0A371JXQ6_9GAMM</name>
<evidence type="ECO:0000313" key="3">
    <source>
        <dbReference type="Proteomes" id="UP000264492"/>
    </source>
</evidence>
<comment type="caution">
    <text evidence="2">The sequence shown here is derived from an EMBL/GenBank/DDBJ whole genome shotgun (WGS) entry which is preliminary data.</text>
</comment>
<keyword evidence="3" id="KW-1185">Reference proteome</keyword>
<evidence type="ECO:0000313" key="2">
    <source>
        <dbReference type="EMBL" id="RDZ26431.1"/>
    </source>
</evidence>
<gene>
    <name evidence="2" type="ORF">DX914_15630</name>
</gene>
<dbReference type="AlphaFoldDB" id="A0A371JXQ6"/>
<feature type="transmembrane region" description="Helical" evidence="1">
    <location>
        <begin position="56"/>
        <end position="79"/>
    </location>
</feature>
<protein>
    <submittedName>
        <fullName evidence="2">Uncharacterized protein</fullName>
    </submittedName>
</protein>
<reference evidence="2 3" key="1">
    <citation type="submission" date="2018-08" db="EMBL/GenBank/DDBJ databases">
        <title>Lysobacter sp. zong2l5, whole genome shotgun sequence.</title>
        <authorList>
            <person name="Zhang X."/>
            <person name="Feng G."/>
            <person name="Zhu H."/>
        </authorList>
    </citation>
    <scope>NUCLEOTIDE SEQUENCE [LARGE SCALE GENOMIC DNA]</scope>
    <source>
        <strain evidence="3">zong2l5</strain>
    </source>
</reference>
<keyword evidence="1" id="KW-0472">Membrane</keyword>
<keyword evidence="1" id="KW-0812">Transmembrane</keyword>
<feature type="transmembrane region" description="Helical" evidence="1">
    <location>
        <begin position="135"/>
        <end position="158"/>
    </location>
</feature>
<sequence>MGALYALLALLAPTLYGMGAIAQALPPNAVLDFEFCGLERNCYVFLQTLSPTQRDWMMASLGLDYLLMALYAPLGWVLLRLLEPALPVRWRRATRVLAWAMWLAGLADAMENALLIQVLAAGADRGLAWPAGLCAAIKFALLAIGLLWWLGFGAAALWRCWRQRPLSTTA</sequence>
<dbReference type="EMBL" id="QTSU01000003">
    <property type="protein sequence ID" value="RDZ26431.1"/>
    <property type="molecule type" value="Genomic_DNA"/>
</dbReference>
<organism evidence="2 3">
    <name type="scientific">Lysobacter silvisoli</name>
    <dbReference type="NCBI Taxonomy" id="2293254"/>
    <lineage>
        <taxon>Bacteria</taxon>
        <taxon>Pseudomonadati</taxon>
        <taxon>Pseudomonadota</taxon>
        <taxon>Gammaproteobacteria</taxon>
        <taxon>Lysobacterales</taxon>
        <taxon>Lysobacteraceae</taxon>
        <taxon>Lysobacter</taxon>
    </lineage>
</organism>
<feature type="transmembrane region" description="Helical" evidence="1">
    <location>
        <begin position="99"/>
        <end position="123"/>
    </location>
</feature>
<keyword evidence="1" id="KW-1133">Transmembrane helix</keyword>
<proteinExistence type="predicted"/>
<dbReference type="Proteomes" id="UP000264492">
    <property type="component" value="Unassembled WGS sequence"/>
</dbReference>